<reference evidence="1 2" key="1">
    <citation type="journal article" date="2018" name="Nat. Biotechnol.">
        <title>A standardized bacterial taxonomy based on genome phylogeny substantially revises the tree of life.</title>
        <authorList>
            <person name="Parks D.H."/>
            <person name="Chuvochina M."/>
            <person name="Waite D.W."/>
            <person name="Rinke C."/>
            <person name="Skarshewski A."/>
            <person name="Chaumeil P.A."/>
            <person name="Hugenholtz P."/>
        </authorList>
    </citation>
    <scope>NUCLEOTIDE SEQUENCE [LARGE SCALE GENOMIC DNA]</scope>
    <source>
        <strain evidence="1">UBA9360</strain>
    </source>
</reference>
<dbReference type="Proteomes" id="UP000262878">
    <property type="component" value="Unassembled WGS sequence"/>
</dbReference>
<dbReference type="EMBL" id="DMUP01000104">
    <property type="protein sequence ID" value="HAR56058.1"/>
    <property type="molecule type" value="Genomic_DNA"/>
</dbReference>
<proteinExistence type="predicted"/>
<accession>A0A348WNE6</accession>
<dbReference type="Pfam" id="PF10972">
    <property type="entry name" value="CsiV"/>
    <property type="match status" value="1"/>
</dbReference>
<gene>
    <name evidence="1" type="ORF">DCR58_04635</name>
</gene>
<protein>
    <submittedName>
        <fullName evidence="1">Uncharacterized protein</fullName>
    </submittedName>
</protein>
<organism evidence="1 2">
    <name type="scientific">Idiomarina baltica</name>
    <dbReference type="NCBI Taxonomy" id="190892"/>
    <lineage>
        <taxon>Bacteria</taxon>
        <taxon>Pseudomonadati</taxon>
        <taxon>Pseudomonadota</taxon>
        <taxon>Gammaproteobacteria</taxon>
        <taxon>Alteromonadales</taxon>
        <taxon>Idiomarinaceae</taxon>
        <taxon>Idiomarina</taxon>
    </lineage>
</organism>
<name>A0A348WNE6_9GAMM</name>
<dbReference type="InterPro" id="IPR021241">
    <property type="entry name" value="CsiV"/>
</dbReference>
<dbReference type="AlphaFoldDB" id="A0A348WNE6"/>
<sequence>MSLLVINRSEENNMKCKGLVFGLLTLSSLFALPKAQAKQDPEYWRWFEVEVLLFKHTVEQDISEQFPLHLEPIDTSNANDLIAQVVNANHHNLR</sequence>
<evidence type="ECO:0000313" key="1">
    <source>
        <dbReference type="EMBL" id="HAR56058.1"/>
    </source>
</evidence>
<evidence type="ECO:0000313" key="2">
    <source>
        <dbReference type="Proteomes" id="UP000262878"/>
    </source>
</evidence>
<comment type="caution">
    <text evidence="1">The sequence shown here is derived from an EMBL/GenBank/DDBJ whole genome shotgun (WGS) entry which is preliminary data.</text>
</comment>
<feature type="non-terminal residue" evidence="1">
    <location>
        <position position="94"/>
    </location>
</feature>